<sequence>MSLIFDLLHTALNIFVLALVGRLILDYARIFASNWRPRGILLAIAEFIYAITDPPVNFVRRFVPPLRLGPVALDLSFIVIFFGAQLLSSVISSIAASL</sequence>
<name>A0A6J6UDL1_9ZZZZ</name>
<feature type="transmembrane region" description="Helical" evidence="1">
    <location>
        <begin position="72"/>
        <end position="96"/>
    </location>
</feature>
<protein>
    <submittedName>
        <fullName evidence="2">Unannotated protein</fullName>
    </submittedName>
</protein>
<dbReference type="EMBL" id="CAEZZJ010000047">
    <property type="protein sequence ID" value="CAB4756579.1"/>
    <property type="molecule type" value="Genomic_DNA"/>
</dbReference>
<accession>A0A6J6UDL1</accession>
<proteinExistence type="predicted"/>
<keyword evidence="1" id="KW-0472">Membrane</keyword>
<dbReference type="InterPro" id="IPR003425">
    <property type="entry name" value="CCB3/YggT"/>
</dbReference>
<keyword evidence="1" id="KW-1133">Transmembrane helix</keyword>
<evidence type="ECO:0000256" key="1">
    <source>
        <dbReference type="SAM" id="Phobius"/>
    </source>
</evidence>
<dbReference type="GO" id="GO:0016020">
    <property type="term" value="C:membrane"/>
    <property type="evidence" value="ECO:0007669"/>
    <property type="project" value="InterPro"/>
</dbReference>
<dbReference type="Pfam" id="PF02325">
    <property type="entry name" value="CCB3_YggT"/>
    <property type="match status" value="1"/>
</dbReference>
<keyword evidence="1" id="KW-0812">Transmembrane</keyword>
<evidence type="ECO:0000313" key="2">
    <source>
        <dbReference type="EMBL" id="CAB4756579.1"/>
    </source>
</evidence>
<gene>
    <name evidence="2" type="ORF">UFOPK2852_00542</name>
</gene>
<organism evidence="2">
    <name type="scientific">freshwater metagenome</name>
    <dbReference type="NCBI Taxonomy" id="449393"/>
    <lineage>
        <taxon>unclassified sequences</taxon>
        <taxon>metagenomes</taxon>
        <taxon>ecological metagenomes</taxon>
    </lineage>
</organism>
<feature type="transmembrane region" description="Helical" evidence="1">
    <location>
        <begin position="37"/>
        <end position="52"/>
    </location>
</feature>
<reference evidence="2" key="1">
    <citation type="submission" date="2020-05" db="EMBL/GenBank/DDBJ databases">
        <authorList>
            <person name="Chiriac C."/>
            <person name="Salcher M."/>
            <person name="Ghai R."/>
            <person name="Kavagutti S V."/>
        </authorList>
    </citation>
    <scope>NUCLEOTIDE SEQUENCE</scope>
</reference>
<feature type="transmembrane region" description="Helical" evidence="1">
    <location>
        <begin position="6"/>
        <end position="25"/>
    </location>
</feature>
<dbReference type="AlphaFoldDB" id="A0A6J6UDL1"/>